<dbReference type="GO" id="GO:0006406">
    <property type="term" value="P:mRNA export from nucleus"/>
    <property type="evidence" value="ECO:0007669"/>
    <property type="project" value="TreeGrafter"/>
</dbReference>
<dbReference type="PANTHER" id="PTHR13375">
    <property type="entry name" value="FMS INTERACTING PROTEIN"/>
    <property type="match status" value="1"/>
</dbReference>
<evidence type="ECO:0000256" key="1">
    <source>
        <dbReference type="ARBA" id="ARBA00004123"/>
    </source>
</evidence>
<proteinExistence type="inferred from homology"/>
<evidence type="ECO:0000313" key="4">
    <source>
        <dbReference type="EMBL" id="JAE34021.1"/>
    </source>
</evidence>
<organism evidence="4">
    <name type="scientific">Arundo donax</name>
    <name type="common">Giant reed</name>
    <name type="synonym">Donax arundinaceus</name>
    <dbReference type="NCBI Taxonomy" id="35708"/>
    <lineage>
        <taxon>Eukaryota</taxon>
        <taxon>Viridiplantae</taxon>
        <taxon>Streptophyta</taxon>
        <taxon>Embryophyta</taxon>
        <taxon>Tracheophyta</taxon>
        <taxon>Spermatophyta</taxon>
        <taxon>Magnoliopsida</taxon>
        <taxon>Liliopsida</taxon>
        <taxon>Poales</taxon>
        <taxon>Poaceae</taxon>
        <taxon>PACMAD clade</taxon>
        <taxon>Arundinoideae</taxon>
        <taxon>Arundineae</taxon>
        <taxon>Arundo</taxon>
    </lineage>
</organism>
<reference evidence="4" key="1">
    <citation type="submission" date="2014-09" db="EMBL/GenBank/DDBJ databases">
        <authorList>
            <person name="Magalhaes I.L.F."/>
            <person name="Oliveira U."/>
            <person name="Santos F.R."/>
            <person name="Vidigal T.H.D.A."/>
            <person name="Brescovit A.D."/>
            <person name="Santos A.J."/>
        </authorList>
    </citation>
    <scope>NUCLEOTIDE SEQUENCE</scope>
    <source>
        <tissue evidence="4">Shoot tissue taken approximately 20 cm above the soil surface</tissue>
    </source>
</reference>
<dbReference type="EMBL" id="GBRH01163875">
    <property type="protein sequence ID" value="JAE34021.1"/>
    <property type="molecule type" value="Transcribed_RNA"/>
</dbReference>
<dbReference type="PANTHER" id="PTHR13375:SF3">
    <property type="entry name" value="THO COMPLEX SUBUNIT 5 HOMOLOG"/>
    <property type="match status" value="1"/>
</dbReference>
<comment type="similarity">
    <text evidence="2">Belongs to the THOC5 family.</text>
</comment>
<comment type="subcellular location">
    <subcellularLocation>
        <location evidence="1">Nucleus</location>
    </subcellularLocation>
</comment>
<reference evidence="4" key="2">
    <citation type="journal article" date="2015" name="Data Brief">
        <title>Shoot transcriptome of the giant reed, Arundo donax.</title>
        <authorList>
            <person name="Barrero R.A."/>
            <person name="Guerrero F.D."/>
            <person name="Moolhuijzen P."/>
            <person name="Goolsby J.A."/>
            <person name="Tidwell J."/>
            <person name="Bellgard S.E."/>
            <person name="Bellgard M.I."/>
        </authorList>
    </citation>
    <scope>NUCLEOTIDE SEQUENCE</scope>
    <source>
        <tissue evidence="4">Shoot tissue taken approximately 20 cm above the soil surface</tissue>
    </source>
</reference>
<evidence type="ECO:0000256" key="3">
    <source>
        <dbReference type="ARBA" id="ARBA00023242"/>
    </source>
</evidence>
<dbReference type="AlphaFoldDB" id="A0A0A9HGP5"/>
<dbReference type="GO" id="GO:0000445">
    <property type="term" value="C:THO complex part of transcription export complex"/>
    <property type="evidence" value="ECO:0007669"/>
    <property type="project" value="TreeGrafter"/>
</dbReference>
<name>A0A0A9HGP5_ARUDO</name>
<dbReference type="GO" id="GO:0003729">
    <property type="term" value="F:mRNA binding"/>
    <property type="evidence" value="ECO:0007669"/>
    <property type="project" value="TreeGrafter"/>
</dbReference>
<dbReference type="InterPro" id="IPR019163">
    <property type="entry name" value="THO_Thoc5"/>
</dbReference>
<keyword evidence="3" id="KW-0539">Nucleus</keyword>
<sequence length="177" mass="20688">MYSDSELEDQPCTHEETEKGNLTKDKCWEAYASREFTMILSKTLKNGPKIMLQAKVNISMEYPVRPPLFRLCLLSEKSETLKWHNNLRAMEAEVNLHILRSLPSSCEDYVLTHQVMCLAMLFDMHFDEDYEKRKVTSVIDVDFCKPVSGTMLTRSVRGRDRRQTIYWRGADFSSSYL</sequence>
<protein>
    <submittedName>
        <fullName evidence="4">Uncharacterized protein</fullName>
    </submittedName>
</protein>
<evidence type="ECO:0000256" key="2">
    <source>
        <dbReference type="ARBA" id="ARBA00008044"/>
    </source>
</evidence>
<accession>A0A0A9HGP5</accession>